<sequence length="291" mass="33484">MVFIPTYDNTKPEHMAYILLYHELLPHFSHHCMQAWEFFADKNRHGQRPNLKDAIAALADARGDATESGEMTMAPMGLLAPDDGKLKPVISDSAGRTWERLHALLFIDKSRFGLSKGSTGKMFMATVVRRAISKLFHSLLTEPCGKAELAKAQAVIQCFGKLVVIWADIANFLETEKARNQWDWGDSLEEEKEGLSRVVEGLPWHPDEIEERLELLEFTVGLMNLPRQQTGELLAYFFRIPIVTDAAMGVGERLVRWWLTRFPPKDERKIKCYKEIWNHHSENYRVKVFEQ</sequence>
<keyword evidence="2" id="KW-1185">Reference proteome</keyword>
<dbReference type="Proteomes" id="UP000275078">
    <property type="component" value="Unassembled WGS sequence"/>
</dbReference>
<dbReference type="EMBL" id="ML119670">
    <property type="protein sequence ID" value="RPA82583.1"/>
    <property type="molecule type" value="Genomic_DNA"/>
</dbReference>
<proteinExistence type="predicted"/>
<reference evidence="1 2" key="1">
    <citation type="journal article" date="2018" name="Nat. Ecol. Evol.">
        <title>Pezizomycetes genomes reveal the molecular basis of ectomycorrhizal truffle lifestyle.</title>
        <authorList>
            <person name="Murat C."/>
            <person name="Payen T."/>
            <person name="Noel B."/>
            <person name="Kuo A."/>
            <person name="Morin E."/>
            <person name="Chen J."/>
            <person name="Kohler A."/>
            <person name="Krizsan K."/>
            <person name="Balestrini R."/>
            <person name="Da Silva C."/>
            <person name="Montanini B."/>
            <person name="Hainaut M."/>
            <person name="Levati E."/>
            <person name="Barry K.W."/>
            <person name="Belfiori B."/>
            <person name="Cichocki N."/>
            <person name="Clum A."/>
            <person name="Dockter R.B."/>
            <person name="Fauchery L."/>
            <person name="Guy J."/>
            <person name="Iotti M."/>
            <person name="Le Tacon F."/>
            <person name="Lindquist E.A."/>
            <person name="Lipzen A."/>
            <person name="Malagnac F."/>
            <person name="Mello A."/>
            <person name="Molinier V."/>
            <person name="Miyauchi S."/>
            <person name="Poulain J."/>
            <person name="Riccioni C."/>
            <person name="Rubini A."/>
            <person name="Sitrit Y."/>
            <person name="Splivallo R."/>
            <person name="Traeger S."/>
            <person name="Wang M."/>
            <person name="Zifcakova L."/>
            <person name="Wipf D."/>
            <person name="Zambonelli A."/>
            <person name="Paolocci F."/>
            <person name="Nowrousian M."/>
            <person name="Ottonello S."/>
            <person name="Baldrian P."/>
            <person name="Spatafora J.W."/>
            <person name="Henrissat B."/>
            <person name="Nagy L.G."/>
            <person name="Aury J.M."/>
            <person name="Wincker P."/>
            <person name="Grigoriev I.V."/>
            <person name="Bonfante P."/>
            <person name="Martin F.M."/>
        </authorList>
    </citation>
    <scope>NUCLEOTIDE SEQUENCE [LARGE SCALE GENOMIC DNA]</scope>
    <source>
        <strain evidence="1 2">RN42</strain>
    </source>
</reference>
<evidence type="ECO:0000313" key="1">
    <source>
        <dbReference type="EMBL" id="RPA82583.1"/>
    </source>
</evidence>
<dbReference type="AlphaFoldDB" id="A0A3N4I917"/>
<name>A0A3N4I917_ASCIM</name>
<protein>
    <submittedName>
        <fullName evidence="1">Uncharacterized protein</fullName>
    </submittedName>
</protein>
<evidence type="ECO:0000313" key="2">
    <source>
        <dbReference type="Proteomes" id="UP000275078"/>
    </source>
</evidence>
<accession>A0A3N4I917</accession>
<gene>
    <name evidence="1" type="ORF">BJ508DRAFT_361065</name>
</gene>
<organism evidence="1 2">
    <name type="scientific">Ascobolus immersus RN42</name>
    <dbReference type="NCBI Taxonomy" id="1160509"/>
    <lineage>
        <taxon>Eukaryota</taxon>
        <taxon>Fungi</taxon>
        <taxon>Dikarya</taxon>
        <taxon>Ascomycota</taxon>
        <taxon>Pezizomycotina</taxon>
        <taxon>Pezizomycetes</taxon>
        <taxon>Pezizales</taxon>
        <taxon>Ascobolaceae</taxon>
        <taxon>Ascobolus</taxon>
    </lineage>
</organism>